<feature type="transmembrane region" description="Helical" evidence="1">
    <location>
        <begin position="151"/>
        <end position="174"/>
    </location>
</feature>
<comment type="caution">
    <text evidence="2">The sequence shown here is derived from an EMBL/GenBank/DDBJ whole genome shotgun (WGS) entry which is preliminary data.</text>
</comment>
<reference evidence="2 3" key="1">
    <citation type="submission" date="2021-03" db="EMBL/GenBank/DDBJ databases">
        <title>Leishmania (Mundinia) martiniquensis Genome sequencing and assembly.</title>
        <authorList>
            <person name="Almutairi H."/>
            <person name="Gatherer D."/>
        </authorList>
    </citation>
    <scope>NUCLEOTIDE SEQUENCE [LARGE SCALE GENOMIC DNA]</scope>
    <source>
        <strain evidence="2">LSCM1</strain>
    </source>
</reference>
<feature type="transmembrane region" description="Helical" evidence="1">
    <location>
        <begin position="27"/>
        <end position="47"/>
    </location>
</feature>
<dbReference type="RefSeq" id="XP_067174453.1">
    <property type="nucleotide sequence ID" value="XM_067318348.1"/>
</dbReference>
<evidence type="ECO:0000313" key="3">
    <source>
        <dbReference type="Proteomes" id="UP000673552"/>
    </source>
</evidence>
<keyword evidence="3" id="KW-1185">Reference proteome</keyword>
<proteinExistence type="predicted"/>
<keyword evidence="1" id="KW-0472">Membrane</keyword>
<feature type="transmembrane region" description="Helical" evidence="1">
    <location>
        <begin position="298"/>
        <end position="325"/>
    </location>
</feature>
<feature type="transmembrane region" description="Helical" evidence="1">
    <location>
        <begin position="238"/>
        <end position="258"/>
    </location>
</feature>
<dbReference type="AlphaFoldDB" id="A0A836GT55"/>
<feature type="transmembrane region" description="Helical" evidence="1">
    <location>
        <begin position="54"/>
        <end position="72"/>
    </location>
</feature>
<name>A0A836GT55_9TRYP</name>
<sequence length="407" mass="43994">MTFDGVPPDKPVIAAVRAPVFRYVQSVAPLVLQVFAFVVYVVIMLCANRVHPRAVNAILAVVVLCVLIASLLRRIAPFVFIEVGHYRHERVSATVTRLLPTTFQSWIAVQTLAVVAIGHPLYLLIFTHYTAKGNLYAFAMLGLPGTLGGPVFALCLGILICAAVLGALYGVVLLPAKGYNPFYVRAPENRLSRWIRLSSWFPLILLLMVLFCAGRLLPCDGTHASYTATSPPYTCGSGAHWLAGVVAWLFIAASFVGLDVGIGFLRLLGGEDVPYYALEPRVDGFFCELLVWALKVSALATTLLSSVALHAITAALFLGLFVFAWRWRTATAETLEGISRCAMAVVVATCVMSCFMSIGSIPSAVQGLLIWVTWLLSVAGAAALYHRRFDWVIFGSGSGVTADLIVL</sequence>
<keyword evidence="1" id="KW-1133">Transmembrane helix</keyword>
<keyword evidence="1" id="KW-0812">Transmembrane</keyword>
<dbReference type="OrthoDB" id="272583at2759"/>
<evidence type="ECO:0000256" key="1">
    <source>
        <dbReference type="SAM" id="Phobius"/>
    </source>
</evidence>
<feature type="transmembrane region" description="Helical" evidence="1">
    <location>
        <begin position="364"/>
        <end position="385"/>
    </location>
</feature>
<dbReference type="GeneID" id="92510860"/>
<evidence type="ECO:0008006" key="4">
    <source>
        <dbReference type="Google" id="ProtNLM"/>
    </source>
</evidence>
<gene>
    <name evidence="2" type="ORF">LSCM1_00706</name>
</gene>
<protein>
    <recommendedName>
        <fullName evidence="4">Transmembrane protein</fullName>
    </recommendedName>
</protein>
<feature type="transmembrane region" description="Helical" evidence="1">
    <location>
        <begin position="194"/>
        <end position="217"/>
    </location>
</feature>
<accession>A0A836GT55</accession>
<dbReference type="Proteomes" id="UP000673552">
    <property type="component" value="Chromosome 36"/>
</dbReference>
<dbReference type="EMBL" id="JAFEUZ010000036">
    <property type="protein sequence ID" value="KAG5464516.1"/>
    <property type="molecule type" value="Genomic_DNA"/>
</dbReference>
<feature type="transmembrane region" description="Helical" evidence="1">
    <location>
        <begin position="107"/>
        <end position="130"/>
    </location>
</feature>
<evidence type="ECO:0000313" key="2">
    <source>
        <dbReference type="EMBL" id="KAG5464516.1"/>
    </source>
</evidence>
<dbReference type="KEGG" id="lmat:92510860"/>
<feature type="transmembrane region" description="Helical" evidence="1">
    <location>
        <begin position="337"/>
        <end position="358"/>
    </location>
</feature>
<organism evidence="2 3">
    <name type="scientific">Leishmania martiniquensis</name>
    <dbReference type="NCBI Taxonomy" id="1580590"/>
    <lineage>
        <taxon>Eukaryota</taxon>
        <taxon>Discoba</taxon>
        <taxon>Euglenozoa</taxon>
        <taxon>Kinetoplastea</taxon>
        <taxon>Metakinetoplastina</taxon>
        <taxon>Trypanosomatida</taxon>
        <taxon>Trypanosomatidae</taxon>
        <taxon>Leishmaniinae</taxon>
        <taxon>Leishmania</taxon>
    </lineage>
</organism>